<dbReference type="AlphaFoldDB" id="A0A2A6DYA0"/>
<protein>
    <recommendedName>
        <fullName evidence="3">Alpha-galactosidase NEW3 domain-containing protein</fullName>
    </recommendedName>
</protein>
<dbReference type="Gene3D" id="2.60.40.10">
    <property type="entry name" value="Immunoglobulins"/>
    <property type="match status" value="3"/>
</dbReference>
<feature type="signal peptide" evidence="2">
    <location>
        <begin position="1"/>
        <end position="31"/>
    </location>
</feature>
<keyword evidence="1" id="KW-0812">Transmembrane</keyword>
<feature type="domain" description="Alpha-galactosidase NEW3" evidence="3">
    <location>
        <begin position="47"/>
        <end position="125"/>
    </location>
</feature>
<name>A0A2A6DYA0_9BACL</name>
<keyword evidence="1" id="KW-0472">Membrane</keyword>
<comment type="caution">
    <text evidence="4">The sequence shown here is derived from an EMBL/GenBank/DDBJ whole genome shotgun (WGS) entry which is preliminary data.</text>
</comment>
<sequence length="387" mass="41898">MNTVRKIAFLFFAAILAAFSLLPAVVPSAKAQTDGLMLFTAYRDIDVTPGQTVTYTIDVINKTSTVQTVDLRVDGLPADWQYKLTAGGWNVRQLSVKPNDYQSATLEVKVPLKVDKGDYRFRVVAGAAGELPLSVRVTEQGTYNVELTTEQPNMEGSATSTFTYSLTLKNGTADKQTFALTGEAPRGWSVSFKVDGKDVSSVTLDPGTNKSISVEIKPPENASADKYKIPVKATSGNLTAQVELEAVVTGSYKVELTTPNGLLSTSVTAGGSRTVELQVANKGSAALTDIDMQSSAPTNWEVKFEPQKIHRLEAGQTMTVKATIKADKKAIAGDYVVNMSANAPESRSEIQFRVQVKSSVLWGWIGVLIIAAVIAFVYYLFQKYGRR</sequence>
<feature type="transmembrane region" description="Helical" evidence="1">
    <location>
        <begin position="361"/>
        <end position="381"/>
    </location>
</feature>
<dbReference type="InterPro" id="IPR013783">
    <property type="entry name" value="Ig-like_fold"/>
</dbReference>
<evidence type="ECO:0000256" key="2">
    <source>
        <dbReference type="SAM" id="SignalP"/>
    </source>
</evidence>
<evidence type="ECO:0000256" key="1">
    <source>
        <dbReference type="SAM" id="Phobius"/>
    </source>
</evidence>
<dbReference type="PANTHER" id="PTHR39198">
    <property type="entry name" value="HYPOTHETICAL MEMBRANE PROTEIN, CONSERVED"/>
    <property type="match status" value="1"/>
</dbReference>
<keyword evidence="1" id="KW-1133">Transmembrane helix</keyword>
<accession>A0A2A6DYA0</accession>
<dbReference type="InterPro" id="IPR018905">
    <property type="entry name" value="A-galactase_NEW3"/>
</dbReference>
<gene>
    <name evidence="4" type="ORF">BLM47_12130</name>
</gene>
<keyword evidence="2" id="KW-0732">Signal</keyword>
<dbReference type="Proteomes" id="UP000243688">
    <property type="component" value="Unassembled WGS sequence"/>
</dbReference>
<feature type="domain" description="Alpha-galactosidase NEW3" evidence="3">
    <location>
        <begin position="268"/>
        <end position="341"/>
    </location>
</feature>
<proteinExistence type="predicted"/>
<dbReference type="EMBL" id="MOXJ01000036">
    <property type="protein sequence ID" value="PDO09509.1"/>
    <property type="molecule type" value="Genomic_DNA"/>
</dbReference>
<evidence type="ECO:0000313" key="5">
    <source>
        <dbReference type="Proteomes" id="UP000243688"/>
    </source>
</evidence>
<reference evidence="4 5" key="1">
    <citation type="submission" date="2016-12" db="EMBL/GenBank/DDBJ databases">
        <title>Candidatus Reconcilibacillus cellulovorans genome.</title>
        <authorList>
            <person name="Kolinko S."/>
            <person name="Wu Y.-W."/>
            <person name="Tachea F."/>
            <person name="Denzel E."/>
            <person name="Hiras J."/>
            <person name="Baecker N."/>
            <person name="Chan L.J."/>
            <person name="Eichorst S.A."/>
            <person name="Frey D."/>
            <person name="Adams P.D."/>
            <person name="Pray T."/>
            <person name="Tanjore D."/>
            <person name="Petzold C.J."/>
            <person name="Gladden J.M."/>
            <person name="Simmons B.A."/>
            <person name="Singer S.W."/>
        </authorList>
    </citation>
    <scope>NUCLEOTIDE SEQUENCE [LARGE SCALE GENOMIC DNA]</scope>
    <source>
        <strain evidence="4">JTherm</strain>
    </source>
</reference>
<feature type="domain" description="Alpha-galactosidase NEW3" evidence="3">
    <location>
        <begin position="161"/>
        <end position="234"/>
    </location>
</feature>
<feature type="chain" id="PRO_5012969825" description="Alpha-galactosidase NEW3 domain-containing protein" evidence="2">
    <location>
        <begin position="32"/>
        <end position="387"/>
    </location>
</feature>
<evidence type="ECO:0000313" key="4">
    <source>
        <dbReference type="EMBL" id="PDO09509.1"/>
    </source>
</evidence>
<dbReference type="Pfam" id="PF10633">
    <property type="entry name" value="NPCBM_assoc"/>
    <property type="match status" value="3"/>
</dbReference>
<dbReference type="PANTHER" id="PTHR39198:SF1">
    <property type="entry name" value="ALPHA-GALACTOSIDASE NEW3 DOMAIN-CONTAINING PROTEIN"/>
    <property type="match status" value="1"/>
</dbReference>
<evidence type="ECO:0000259" key="3">
    <source>
        <dbReference type="Pfam" id="PF10633"/>
    </source>
</evidence>
<organism evidence="4 5">
    <name type="scientific">Candidatus Reconcilbacillus cellulovorans</name>
    <dbReference type="NCBI Taxonomy" id="1906605"/>
    <lineage>
        <taxon>Bacteria</taxon>
        <taxon>Bacillati</taxon>
        <taxon>Bacillota</taxon>
        <taxon>Bacilli</taxon>
        <taxon>Bacillales</taxon>
        <taxon>Paenibacillaceae</taxon>
        <taxon>Candidatus Reconcilbacillus</taxon>
    </lineage>
</organism>